<dbReference type="SMART" id="SM00869">
    <property type="entry name" value="Autotransporter"/>
    <property type="match status" value="1"/>
</dbReference>
<evidence type="ECO:0000256" key="1">
    <source>
        <dbReference type="SAM" id="MobiDB-lite"/>
    </source>
</evidence>
<dbReference type="PATRIC" id="fig|1408281.3.peg.385"/>
<dbReference type="Pfam" id="PF03797">
    <property type="entry name" value="Autotransporter"/>
    <property type="match status" value="1"/>
</dbReference>
<dbReference type="EMBL" id="CP009498">
    <property type="protein sequence ID" value="AKL97751.1"/>
    <property type="molecule type" value="Genomic_DNA"/>
</dbReference>
<dbReference type="InterPro" id="IPR005546">
    <property type="entry name" value="Autotransporte_beta"/>
</dbReference>
<proteinExistence type="predicted"/>
<dbReference type="RefSeq" id="WP_052570072.1">
    <property type="nucleotide sequence ID" value="NZ_CP009498.1"/>
</dbReference>
<reference evidence="3 4" key="1">
    <citation type="submission" date="2014-09" db="EMBL/GenBank/DDBJ databases">
        <title>Complete genome sequence of Endomicrobium proavitum.</title>
        <authorList>
            <person name="Zheng H."/>
        </authorList>
    </citation>
    <scope>NUCLEOTIDE SEQUENCE [LARGE SCALE GENOMIC DNA]</scope>
    <source>
        <strain evidence="3 4">Rsa215</strain>
    </source>
</reference>
<evidence type="ECO:0000313" key="4">
    <source>
        <dbReference type="Proteomes" id="UP000035337"/>
    </source>
</evidence>
<dbReference type="OrthoDB" id="9804931at2"/>
<gene>
    <name evidence="3" type="ORF">Epro_0372</name>
</gene>
<dbReference type="PROSITE" id="PS51326">
    <property type="entry name" value="AVIDIN_2"/>
    <property type="match status" value="1"/>
</dbReference>
<dbReference type="PROSITE" id="PS51208">
    <property type="entry name" value="AUTOTRANSPORTER"/>
    <property type="match status" value="1"/>
</dbReference>
<dbReference type="InterPro" id="IPR006626">
    <property type="entry name" value="PbH1"/>
</dbReference>
<name>A0A0G3WGF0_9BACT</name>
<protein>
    <recommendedName>
        <fullName evidence="2">Autotransporter domain-containing protein</fullName>
    </recommendedName>
</protein>
<dbReference type="Gene3D" id="2.40.128.130">
    <property type="entry name" value="Autotransporter beta-domain"/>
    <property type="match status" value="1"/>
</dbReference>
<evidence type="ECO:0000259" key="2">
    <source>
        <dbReference type="PROSITE" id="PS51208"/>
    </source>
</evidence>
<dbReference type="Proteomes" id="UP000035337">
    <property type="component" value="Chromosome"/>
</dbReference>
<evidence type="ECO:0000313" key="3">
    <source>
        <dbReference type="EMBL" id="AKL97751.1"/>
    </source>
</evidence>
<dbReference type="SMART" id="SM00710">
    <property type="entry name" value="PbH1"/>
    <property type="match status" value="9"/>
</dbReference>
<sequence length="1357" mass="140817">MKKFLNYISDVIAGKSKALKVVAFSLFLLVSTLFLAAPKTYAQIYLDDMIAQNYSYVVGSSGIAALPWWHNFIGALNVNSIGGYVQYYNLINKNISLLSNTLTSGDFGTAAQGGGLFVGGSVSAGEDHSLPPAMWEQLVSGGEVVVNIISSPSIINFTSNTLTSGDFGTAAQGGGLFVGGAVSAGINYTSLVSSFGFASNGMATVNITLSTVNFTGNTLTAGVNDQGNPPNGAAAQGGGLFVGGAVSAGNYSIEANSSASSSTAVVNFTSSTVNFTGNTLTAGNANNPWNPGENRRAAQGGGLFVGGAVSAGFGADAMDAVNFSSSGTAIAAFTDSIINVGNNSAMQGGGLFVGGSVAGGSSREGRNYATNGIAQLTFTGSTVTIYGNNAGEGGGIYITGNSGDYGANYAADGWASIIFENSAVSISNNTAQYGAAIFAVNGASITFDNNTSVEFLWNNSLYGNGVVDFQNAPNFGLQNANITKAIGNQSNNGGFLYLVNQGTWTFTNAEMSSNTARGGQGGALYLSNTNVVFNEESTLSYNTATSVGGAVFANNTILTIKNAVMTFMNNKSLLGGAVYASNGSSITLSGRGSFIGNEANASSGAAIYITGGSTVTVEAASGDILFTGNKAAGTPNDIYADNNTQLNLITSGTNTISLAGGILSNAAGTGIVVNKTGAGTLLLGGDNVVYGDFIATEGKVGLISNASYTGNSLILTGAEFDMTDDDASRVNIASVTTFTSITKATMGIFANGENDTVYAGSATIDGALYIKTGLGDYGTQKTYDLIISTTFGINQIYGVFASSAISNTTLQYTLDYSNPGIVRLTVAGGAAQSNFAAIKQLTPNQREVAKTWDSLSVILSSGDLLNVMNGAWNNTTTDEEKKGALNIASGYFLSNVIKSAALDSDNNELYNRIKSNAQSENSKAAIWTQATGASAKFGRDKNSLEEYTDGRYGATAGIDVHLGAGNVMLGIYADYKDHSISEKNSKATLNKIGGGLYGGYVSDEWEIKTIISASKDKYETSRYIELSKYLPLYADRIANASYEGMTIGADIEGALKIKISNNTTFKPYIGVEVKNAQYDSFKETGASGLNLNVAAGNYLRSVARLGSGVSYDNKTWAGYIDFEGKFLLIGAMTEIKSMFENTELEFTSRGYSEGVVACGVGIGGSVRITEWLKLFVNGNFYRSNKFTNLYGNAGLNFSFGSVTNKGSNQPNSKQEPAPTPAPERSYNDDDLSDELRNALSGGAAGNVSTQPTPKPAPTPAPERSYNDDDLSDELRNALSGGATGNVSTQPTPKPAPTPAPERSYNDDDLSDELRNALSGGATGNVSTQPTPKPAPTPTPERSYNEDDLSDDLRNALR</sequence>
<feature type="compositionally biased region" description="Polar residues" evidence="1">
    <location>
        <begin position="1204"/>
        <end position="1214"/>
    </location>
</feature>
<dbReference type="InterPro" id="IPR036709">
    <property type="entry name" value="Autotransporte_beta_dom_sf"/>
</dbReference>
<keyword evidence="4" id="KW-1185">Reference proteome</keyword>
<feature type="region of interest" description="Disordered" evidence="1">
    <location>
        <begin position="1204"/>
        <end position="1357"/>
    </location>
</feature>
<dbReference type="InterPro" id="IPR005468">
    <property type="entry name" value="Avidin/str"/>
</dbReference>
<dbReference type="KEGG" id="epo:Epro_0372"/>
<organism evidence="3 4">
    <name type="scientific">Endomicrobium proavitum</name>
    <dbReference type="NCBI Taxonomy" id="1408281"/>
    <lineage>
        <taxon>Bacteria</taxon>
        <taxon>Pseudomonadati</taxon>
        <taxon>Elusimicrobiota</taxon>
        <taxon>Endomicrobiia</taxon>
        <taxon>Endomicrobiales</taxon>
        <taxon>Endomicrobiaceae</taxon>
        <taxon>Endomicrobium</taxon>
    </lineage>
</organism>
<dbReference type="STRING" id="1408281.Epro_0372"/>
<dbReference type="SUPFAM" id="SSF103515">
    <property type="entry name" value="Autotransporter"/>
    <property type="match status" value="1"/>
</dbReference>
<dbReference type="GO" id="GO:0009374">
    <property type="term" value="F:biotin binding"/>
    <property type="evidence" value="ECO:0007669"/>
    <property type="project" value="InterPro"/>
</dbReference>
<feature type="domain" description="Autotransporter" evidence="2">
    <location>
        <begin position="919"/>
        <end position="1199"/>
    </location>
</feature>
<accession>A0A0G3WGF0</accession>